<keyword evidence="2" id="KW-1185">Reference proteome</keyword>
<comment type="caution">
    <text evidence="1">The sequence shown here is derived from an EMBL/GenBank/DDBJ whole genome shotgun (WGS) entry which is preliminary data.</text>
</comment>
<sequence>MDVFDLSPATLAELPKEVPAGPVDIPFHTPYALVDEKAPQIVEAENQKLDDLMDKFTKGFDPGSFGNVIMSSLPKLANNLFPGTYAHLLLILFETFNVIQSLQLGMENWLLHRFDTPNIYPGEGSFSDESFFAAEIEMLRKLLEPIREGTKRSIFWLNTRRADPSRTCEQLEASIRVIETFKNDICAALSPSHENRTTYSTLPVSVERTAMFSMKHLRLDSCKATLHWDSFNGSELEFTSFFRFYKAHVSKNEPAKARASGWLPPTSPGTPRLSAQEASEGDLASWISHGIDNEVIDLLLKTAMWLSIARGLAAVHLFCDVARLFVLNMPSKKPTIEYRCFLQYLTRLRASAEGAPSCTSPLVPRDNKVFPSRNIDYFEDVWRTSHELSAGLYDNISLFVKNNVPNFQLSKAPPRRRSGHADMHIITQVPLRGNLDGIPQSPEESPSQKG</sequence>
<evidence type="ECO:0000313" key="1">
    <source>
        <dbReference type="EMBL" id="KAL2823183.1"/>
    </source>
</evidence>
<reference evidence="1 2" key="1">
    <citation type="submission" date="2024-07" db="EMBL/GenBank/DDBJ databases">
        <title>Section-level genome sequencing and comparative genomics of Aspergillus sections Usti and Cavernicolus.</title>
        <authorList>
            <consortium name="Lawrence Berkeley National Laboratory"/>
            <person name="Nybo J.L."/>
            <person name="Vesth T.C."/>
            <person name="Theobald S."/>
            <person name="Frisvad J.C."/>
            <person name="Larsen T.O."/>
            <person name="Kjaerboelling I."/>
            <person name="Rothschild-Mancinelli K."/>
            <person name="Lyhne E.K."/>
            <person name="Kogle M.E."/>
            <person name="Barry K."/>
            <person name="Clum A."/>
            <person name="Na H."/>
            <person name="Ledsgaard L."/>
            <person name="Lin J."/>
            <person name="Lipzen A."/>
            <person name="Kuo A."/>
            <person name="Riley R."/>
            <person name="Mondo S."/>
            <person name="LaButti K."/>
            <person name="Haridas S."/>
            <person name="Pangalinan J."/>
            <person name="Salamov A.A."/>
            <person name="Simmons B.A."/>
            <person name="Magnuson J.K."/>
            <person name="Chen J."/>
            <person name="Drula E."/>
            <person name="Henrissat B."/>
            <person name="Wiebenga A."/>
            <person name="Lubbers R.J."/>
            <person name="Gomes A.C."/>
            <person name="Makela M.R."/>
            <person name="Stajich J."/>
            <person name="Grigoriev I.V."/>
            <person name="Mortensen U.H."/>
            <person name="De vries R.P."/>
            <person name="Baker S.E."/>
            <person name="Andersen M.R."/>
        </authorList>
    </citation>
    <scope>NUCLEOTIDE SEQUENCE [LARGE SCALE GENOMIC DNA]</scope>
    <source>
        <strain evidence="1 2">CBS 600.67</strain>
    </source>
</reference>
<dbReference type="EMBL" id="JBFXLS010000055">
    <property type="protein sequence ID" value="KAL2823183.1"/>
    <property type="molecule type" value="Genomic_DNA"/>
</dbReference>
<evidence type="ECO:0000313" key="2">
    <source>
        <dbReference type="Proteomes" id="UP001610335"/>
    </source>
</evidence>
<protein>
    <recommendedName>
        <fullName evidence="3">Transcription factor domain-containing protein</fullName>
    </recommendedName>
</protein>
<name>A0ABR4I8H1_9EURO</name>
<evidence type="ECO:0008006" key="3">
    <source>
        <dbReference type="Google" id="ProtNLM"/>
    </source>
</evidence>
<accession>A0ABR4I8H1</accession>
<gene>
    <name evidence="1" type="ORF">BDW59DRAFT_173666</name>
</gene>
<proteinExistence type="predicted"/>
<organism evidence="1 2">
    <name type="scientific">Aspergillus cavernicola</name>
    <dbReference type="NCBI Taxonomy" id="176166"/>
    <lineage>
        <taxon>Eukaryota</taxon>
        <taxon>Fungi</taxon>
        <taxon>Dikarya</taxon>
        <taxon>Ascomycota</taxon>
        <taxon>Pezizomycotina</taxon>
        <taxon>Eurotiomycetes</taxon>
        <taxon>Eurotiomycetidae</taxon>
        <taxon>Eurotiales</taxon>
        <taxon>Aspergillaceae</taxon>
        <taxon>Aspergillus</taxon>
        <taxon>Aspergillus subgen. Nidulantes</taxon>
    </lineage>
</organism>
<dbReference type="Proteomes" id="UP001610335">
    <property type="component" value="Unassembled WGS sequence"/>
</dbReference>